<protein>
    <submittedName>
        <fullName evidence="1">Uncharacterized protein</fullName>
    </submittedName>
</protein>
<proteinExistence type="predicted"/>
<reference evidence="1" key="2">
    <citation type="submission" date="2015-07" db="EMBL/GenBank/DDBJ databases">
        <title>Plasmids, circular viruses and viroids from rat gut.</title>
        <authorList>
            <person name="Jorgensen T.J."/>
            <person name="Hansen M.A."/>
            <person name="Xu Z."/>
            <person name="Tabak M.A."/>
            <person name="Sorensen S.J."/>
            <person name="Hansen L.H."/>
        </authorList>
    </citation>
    <scope>NUCLEOTIDE SEQUENCE</scope>
    <source>
        <strain evidence="1">RGFK1546</strain>
    </source>
</reference>
<dbReference type="EMBL" id="LN854078">
    <property type="protein sequence ID" value="CRY97429.1"/>
    <property type="molecule type" value="Genomic_DNA"/>
</dbReference>
<evidence type="ECO:0000313" key="1">
    <source>
        <dbReference type="EMBL" id="CRY97429.1"/>
    </source>
</evidence>
<reference evidence="1" key="1">
    <citation type="submission" date="2015-06" db="EMBL/GenBank/DDBJ databases">
        <authorList>
            <person name="Joergensen T."/>
        </authorList>
    </citation>
    <scope>NUCLEOTIDE SEQUENCE</scope>
    <source>
        <strain evidence="1">RGFK1546</strain>
    </source>
</reference>
<dbReference type="AlphaFoldDB" id="A0A0H5Q7R0"/>
<sequence>MPDRISQYQQLRLLIHLPPRLPGFPLDDLGRATAAAGLVTTTKGIPNYRCLGSSPLYLPVRPMTDPELLEVLWEASKLVQEP</sequence>
<name>A0A0H5Q7R0_9ZZZZ</name>
<accession>A0A0H5Q7R0</accession>
<organism evidence="1">
    <name type="scientific">uncultured prokaryote</name>
    <dbReference type="NCBI Taxonomy" id="198431"/>
    <lineage>
        <taxon>unclassified sequences</taxon>
        <taxon>environmental samples</taxon>
    </lineage>
</organism>